<dbReference type="CDD" id="cd22157">
    <property type="entry name" value="F-box_AtFBW1-like"/>
    <property type="match status" value="1"/>
</dbReference>
<reference evidence="4" key="1">
    <citation type="submission" date="2016-06" db="EMBL/GenBank/DDBJ databases">
        <title>Parallel loss of symbiosis genes in relatives of nitrogen-fixing non-legume Parasponia.</title>
        <authorList>
            <person name="Van Velzen R."/>
            <person name="Holmer R."/>
            <person name="Bu F."/>
            <person name="Rutten L."/>
            <person name="Van Zeijl A."/>
            <person name="Liu W."/>
            <person name="Santuari L."/>
            <person name="Cao Q."/>
            <person name="Sharma T."/>
            <person name="Shen D."/>
            <person name="Roswanjaya Y."/>
            <person name="Wardhani T."/>
            <person name="Kalhor M.S."/>
            <person name="Jansen J."/>
            <person name="Van den Hoogen J."/>
            <person name="Gungor B."/>
            <person name="Hartog M."/>
            <person name="Hontelez J."/>
            <person name="Verver J."/>
            <person name="Yang W.-C."/>
            <person name="Schijlen E."/>
            <person name="Repin R."/>
            <person name="Schilthuizen M."/>
            <person name="Schranz E."/>
            <person name="Heidstra R."/>
            <person name="Miyata K."/>
            <person name="Fedorova E."/>
            <person name="Kohlen W."/>
            <person name="Bisseling T."/>
            <person name="Smit S."/>
            <person name="Geurts R."/>
        </authorList>
    </citation>
    <scope>NUCLEOTIDE SEQUENCE [LARGE SCALE GENOMIC DNA]</scope>
    <source>
        <strain evidence="4">cv. RG33-2</strain>
    </source>
</reference>
<dbReference type="Gene3D" id="1.20.1280.50">
    <property type="match status" value="1"/>
</dbReference>
<sequence>MRAHRSRSPLSAPPTLPWNHPRQRLSQKKYWLVAATINSLPDQLWVEIMSRLPVKSLLRCKCVQKPWCRLIDTLIHDRTFVTKHLNSSIDRPSLYIRSYDVSRRVRNSFVTICNENGDNAHLDTVIEDFDLSPFRQQYHMSFLGSHCNGIMCISVLRQNIVLLCNPALREFKLITGSCLGPRRRIDQT</sequence>
<name>A0A2P5F016_TREOI</name>
<feature type="region of interest" description="Disordered" evidence="1">
    <location>
        <begin position="1"/>
        <end position="21"/>
    </location>
</feature>
<gene>
    <name evidence="3" type="ORF">TorRG33x02_131590</name>
</gene>
<evidence type="ECO:0000259" key="2">
    <source>
        <dbReference type="PROSITE" id="PS50181"/>
    </source>
</evidence>
<proteinExistence type="predicted"/>
<dbReference type="PANTHER" id="PTHR31672">
    <property type="entry name" value="BNACNNG10540D PROTEIN"/>
    <property type="match status" value="1"/>
</dbReference>
<dbReference type="OrthoDB" id="1731189at2759"/>
<dbReference type="InterPro" id="IPR036047">
    <property type="entry name" value="F-box-like_dom_sf"/>
</dbReference>
<dbReference type="PROSITE" id="PS50181">
    <property type="entry name" value="FBOX"/>
    <property type="match status" value="1"/>
</dbReference>
<dbReference type="AlphaFoldDB" id="A0A2P5F016"/>
<protein>
    <submittedName>
        <fullName evidence="3">F-box domain containing protein</fullName>
    </submittedName>
</protein>
<dbReference type="SUPFAM" id="SSF81383">
    <property type="entry name" value="F-box domain"/>
    <property type="match status" value="1"/>
</dbReference>
<dbReference type="InterPro" id="IPR001810">
    <property type="entry name" value="F-box_dom"/>
</dbReference>
<keyword evidence="4" id="KW-1185">Reference proteome</keyword>
<dbReference type="Pfam" id="PF12937">
    <property type="entry name" value="F-box-like"/>
    <property type="match status" value="1"/>
</dbReference>
<dbReference type="PANTHER" id="PTHR31672:SF13">
    <property type="entry name" value="F-BOX PROTEIN CPR30-LIKE"/>
    <property type="match status" value="1"/>
</dbReference>
<evidence type="ECO:0000313" key="4">
    <source>
        <dbReference type="Proteomes" id="UP000237000"/>
    </source>
</evidence>
<organism evidence="3 4">
    <name type="scientific">Trema orientale</name>
    <name type="common">Charcoal tree</name>
    <name type="synonym">Celtis orientalis</name>
    <dbReference type="NCBI Taxonomy" id="63057"/>
    <lineage>
        <taxon>Eukaryota</taxon>
        <taxon>Viridiplantae</taxon>
        <taxon>Streptophyta</taxon>
        <taxon>Embryophyta</taxon>
        <taxon>Tracheophyta</taxon>
        <taxon>Spermatophyta</taxon>
        <taxon>Magnoliopsida</taxon>
        <taxon>eudicotyledons</taxon>
        <taxon>Gunneridae</taxon>
        <taxon>Pentapetalae</taxon>
        <taxon>rosids</taxon>
        <taxon>fabids</taxon>
        <taxon>Rosales</taxon>
        <taxon>Cannabaceae</taxon>
        <taxon>Trema</taxon>
    </lineage>
</organism>
<evidence type="ECO:0000256" key="1">
    <source>
        <dbReference type="SAM" id="MobiDB-lite"/>
    </source>
</evidence>
<dbReference type="Proteomes" id="UP000237000">
    <property type="component" value="Unassembled WGS sequence"/>
</dbReference>
<dbReference type="InterPro" id="IPR050796">
    <property type="entry name" value="SCF_F-box_component"/>
</dbReference>
<dbReference type="EMBL" id="JXTC01000077">
    <property type="protein sequence ID" value="PON91128.1"/>
    <property type="molecule type" value="Genomic_DNA"/>
</dbReference>
<comment type="caution">
    <text evidence="3">The sequence shown here is derived from an EMBL/GenBank/DDBJ whole genome shotgun (WGS) entry which is preliminary data.</text>
</comment>
<dbReference type="InParanoid" id="A0A2P5F016"/>
<accession>A0A2P5F016</accession>
<evidence type="ECO:0000313" key="3">
    <source>
        <dbReference type="EMBL" id="PON91128.1"/>
    </source>
</evidence>
<feature type="domain" description="F-box" evidence="2">
    <location>
        <begin position="34"/>
        <end position="83"/>
    </location>
</feature>
<dbReference type="STRING" id="63057.A0A2P5F016"/>